<reference evidence="1" key="2">
    <citation type="submission" date="2020-10" db="EMBL/GenBank/DDBJ databases">
        <authorList>
            <consortium name="NCBI Pathogen Detection Project"/>
        </authorList>
    </citation>
    <scope>NUCLEOTIDE SEQUENCE</scope>
    <source>
        <strain evidence="1">CAVp300</strain>
    </source>
</reference>
<sequence>MKIIGLDEYRSLRGNGALKYFELEGVPSDEWARIFQSHFVSQDIKVWIEGYCIVLQCQTEDIPKYRVLLQTKCDEITAQLMP</sequence>
<gene>
    <name evidence="1" type="ORF">I8531_000024</name>
</gene>
<accession>A0A9P3WEA2</accession>
<name>A0A9P3WEA2_KLUIN</name>
<organism evidence="1 2">
    <name type="scientific">Kluyvera intermedia</name>
    <name type="common">Enterobacter intermedius</name>
    <dbReference type="NCBI Taxonomy" id="61648"/>
    <lineage>
        <taxon>Bacteria</taxon>
        <taxon>Pseudomonadati</taxon>
        <taxon>Pseudomonadota</taxon>
        <taxon>Gammaproteobacteria</taxon>
        <taxon>Enterobacterales</taxon>
        <taxon>Enterobacteriaceae</taxon>
        <taxon>Kluyvera</taxon>
    </lineage>
</organism>
<evidence type="ECO:0000313" key="1">
    <source>
        <dbReference type="EMBL" id="HAT3579791.1"/>
    </source>
</evidence>
<dbReference type="RefSeq" id="WP_047369382.1">
    <property type="nucleotide sequence ID" value="NZ_CABMNU010000005.1"/>
</dbReference>
<dbReference type="AlphaFoldDB" id="A0A9P3WEA2"/>
<evidence type="ECO:0000313" key="2">
    <source>
        <dbReference type="Proteomes" id="UP000867740"/>
    </source>
</evidence>
<dbReference type="EMBL" id="DACSUM010000001">
    <property type="protein sequence ID" value="HAT3579791.1"/>
    <property type="molecule type" value="Genomic_DNA"/>
</dbReference>
<reference evidence="1" key="1">
    <citation type="journal article" date="2018" name="Genome Biol.">
        <title>SKESA: strategic k-mer extension for scrupulous assemblies.</title>
        <authorList>
            <person name="Souvorov A."/>
            <person name="Agarwala R."/>
            <person name="Lipman D.J."/>
        </authorList>
    </citation>
    <scope>NUCLEOTIDE SEQUENCE</scope>
    <source>
        <strain evidence="1">CAVp300</strain>
    </source>
</reference>
<dbReference type="Proteomes" id="UP000867740">
    <property type="component" value="Unassembled WGS sequence"/>
</dbReference>
<protein>
    <submittedName>
        <fullName evidence="1">Uncharacterized protein</fullName>
    </submittedName>
</protein>
<proteinExistence type="predicted"/>
<comment type="caution">
    <text evidence="1">The sequence shown here is derived from an EMBL/GenBank/DDBJ whole genome shotgun (WGS) entry which is preliminary data.</text>
</comment>